<dbReference type="InterPro" id="IPR001515">
    <property type="entry name" value="Ribosomal_eL32"/>
</dbReference>
<dbReference type="PANTHER" id="PTHR23413">
    <property type="entry name" value="60S RIBOSOMAL PROTEIN L32 AND DNA-DIRECTED RNA POLYMERASE II, SUBUNIT N"/>
    <property type="match status" value="1"/>
</dbReference>
<keyword evidence="2 5" id="KW-0689">Ribosomal protein</keyword>
<reference evidence="7" key="1">
    <citation type="journal article" date="2015" name="ISME J.">
        <title>Aquifer environment selects for microbial species cohorts in sediment and groundwater.</title>
        <authorList>
            <person name="Hug L.A."/>
            <person name="Thomas B.C."/>
            <person name="Brown C.T."/>
            <person name="Frischkorn K.R."/>
            <person name="Williams K.H."/>
            <person name="Tringe S.G."/>
            <person name="Banfield J.F."/>
        </authorList>
    </citation>
    <scope>NUCLEOTIDE SEQUENCE</scope>
</reference>
<dbReference type="NCBIfam" id="NF006332">
    <property type="entry name" value="PRK08562.1"/>
    <property type="match status" value="1"/>
</dbReference>
<dbReference type="PANTHER" id="PTHR23413:SF1">
    <property type="entry name" value="RIBOSOMAL PROTEIN L32"/>
    <property type="match status" value="1"/>
</dbReference>
<dbReference type="SUPFAM" id="SSF52042">
    <property type="entry name" value="Ribosomal protein L32e"/>
    <property type="match status" value="1"/>
</dbReference>
<feature type="compositionally biased region" description="Basic and acidic residues" evidence="6">
    <location>
        <begin position="68"/>
        <end position="77"/>
    </location>
</feature>
<feature type="compositionally biased region" description="Basic and acidic residues" evidence="6">
    <location>
        <begin position="1"/>
        <end position="14"/>
    </location>
</feature>
<name>A0A0H4TAT4_9EURY</name>
<feature type="compositionally biased region" description="Basic and acidic residues" evidence="6">
    <location>
        <begin position="112"/>
        <end position="126"/>
    </location>
</feature>
<dbReference type="GO" id="GO:0006412">
    <property type="term" value="P:translation"/>
    <property type="evidence" value="ECO:0007669"/>
    <property type="project" value="UniProtKB-UniRule"/>
</dbReference>
<comment type="similarity">
    <text evidence="1 5">Belongs to the eukaryotic ribosomal protein eL32 family.</text>
</comment>
<dbReference type="SMART" id="SM01393">
    <property type="entry name" value="Ribosomal_L32e"/>
    <property type="match status" value="1"/>
</dbReference>
<dbReference type="InterPro" id="IPR023654">
    <property type="entry name" value="Ribosomal_eL32_arc"/>
</dbReference>
<protein>
    <recommendedName>
        <fullName evidence="4 5">Large ribosomal subunit protein eL32</fullName>
    </recommendedName>
</protein>
<evidence type="ECO:0000256" key="5">
    <source>
        <dbReference type="HAMAP-Rule" id="MF_00810"/>
    </source>
</evidence>
<dbReference type="InterPro" id="IPR036351">
    <property type="entry name" value="Ribosomal_eL32_sf"/>
</dbReference>
<sequence>MAEEPKKGAPDKPVKVVKKAVKKPVPEAPAAAKPKAKAPKPARQAAPKLTPKEPVPAKPPAKRPVPKRALEEPKAPAEPEEPAPELPTPKPEKKEPEAKPKKVARKERKPAKKEEKPAKKEPKAKEEAEEEEEEHEARKKPELEDAVRTALRIRGLIASRRPTFYRQEWYRYKRLGLTWRKPQGGQSKLRRHLGYRINVVSIGFRGPKTARGLHPSGFQEVLVHTVHELKGVDPKRQAVRIAGTVGARKRALIQEEADGLGLRVLNRREA</sequence>
<keyword evidence="3 5" id="KW-0687">Ribonucleoprotein</keyword>
<evidence type="ECO:0000256" key="4">
    <source>
        <dbReference type="ARBA" id="ARBA00035229"/>
    </source>
</evidence>
<feature type="compositionally biased region" description="Basic residues" evidence="6">
    <location>
        <begin position="101"/>
        <end position="111"/>
    </location>
</feature>
<dbReference type="EMBL" id="KT007025">
    <property type="protein sequence ID" value="AKQ03940.1"/>
    <property type="molecule type" value="Genomic_DNA"/>
</dbReference>
<dbReference type="GO" id="GO:0003735">
    <property type="term" value="F:structural constituent of ribosome"/>
    <property type="evidence" value="ECO:0007669"/>
    <property type="project" value="InterPro"/>
</dbReference>
<accession>A0A0H4TAT4</accession>
<evidence type="ECO:0000256" key="6">
    <source>
        <dbReference type="SAM" id="MobiDB-lite"/>
    </source>
</evidence>
<organism evidence="7">
    <name type="scientific">uncultured euryarchaeote Rifle_16ft_4_minimus_39</name>
    <dbReference type="NCBI Taxonomy" id="1665197"/>
    <lineage>
        <taxon>Archaea</taxon>
        <taxon>Methanobacteriati</taxon>
        <taxon>Methanobacteriota</taxon>
        <taxon>environmental samples</taxon>
    </lineage>
</organism>
<dbReference type="InterPro" id="IPR018263">
    <property type="entry name" value="Ribosomal_eL32_CS"/>
</dbReference>
<proteinExistence type="inferred from homology"/>
<evidence type="ECO:0000256" key="1">
    <source>
        <dbReference type="ARBA" id="ARBA00008431"/>
    </source>
</evidence>
<dbReference type="AlphaFoldDB" id="A0A0H4TAT4"/>
<feature type="region of interest" description="Disordered" evidence="6">
    <location>
        <begin position="1"/>
        <end position="143"/>
    </location>
</feature>
<dbReference type="Pfam" id="PF01655">
    <property type="entry name" value="Ribosomal_L32e"/>
    <property type="match status" value="1"/>
</dbReference>
<gene>
    <name evidence="5" type="primary">rpl32e</name>
</gene>
<dbReference type="CDD" id="cd00513">
    <property type="entry name" value="Ribosomal_L32_L32e"/>
    <property type="match status" value="1"/>
</dbReference>
<dbReference type="HAMAP" id="MF_00810">
    <property type="entry name" value="Ribosomal_eL32"/>
    <property type="match status" value="1"/>
</dbReference>
<feature type="compositionally biased region" description="Basic and acidic residues" evidence="6">
    <location>
        <begin position="90"/>
        <end position="100"/>
    </location>
</feature>
<evidence type="ECO:0000256" key="2">
    <source>
        <dbReference type="ARBA" id="ARBA00022980"/>
    </source>
</evidence>
<dbReference type="PROSITE" id="PS00580">
    <property type="entry name" value="RIBOSOMAL_L32E"/>
    <property type="match status" value="1"/>
</dbReference>
<evidence type="ECO:0000256" key="3">
    <source>
        <dbReference type="ARBA" id="ARBA00023274"/>
    </source>
</evidence>
<dbReference type="GO" id="GO:0022625">
    <property type="term" value="C:cytosolic large ribosomal subunit"/>
    <property type="evidence" value="ECO:0007669"/>
    <property type="project" value="TreeGrafter"/>
</dbReference>
<evidence type="ECO:0000313" key="7">
    <source>
        <dbReference type="EMBL" id="AKQ03940.1"/>
    </source>
</evidence>